<keyword evidence="1" id="KW-0812">Transmembrane</keyword>
<protein>
    <submittedName>
        <fullName evidence="2">Uncharacterized protein</fullName>
    </submittedName>
</protein>
<proteinExistence type="predicted"/>
<keyword evidence="1" id="KW-1133">Transmembrane helix</keyword>
<evidence type="ECO:0000256" key="1">
    <source>
        <dbReference type="SAM" id="Phobius"/>
    </source>
</evidence>
<evidence type="ECO:0000313" key="2">
    <source>
        <dbReference type="EMBL" id="CBH12971.1"/>
    </source>
</evidence>
<dbReference type="EMBL" id="FN554970">
    <property type="protein sequence ID" value="CBH12971.1"/>
    <property type="molecule type" value="Genomic_DNA"/>
</dbReference>
<reference evidence="3" key="1">
    <citation type="journal article" date="2010" name="PLoS Negl. Trop. Dis.">
        <title>The genome sequence of Trypanosoma brucei gambiense, causative agent of chronic human african trypanosomiasis.</title>
        <authorList>
            <person name="Jackson A.P."/>
            <person name="Sanders M."/>
            <person name="Berry A."/>
            <person name="McQuillan J."/>
            <person name="Aslett M.A."/>
            <person name="Quail M.A."/>
            <person name="Chukualim B."/>
            <person name="Capewell P."/>
            <person name="MacLeod A."/>
            <person name="Melville S.E."/>
            <person name="Gibson W."/>
            <person name="Barry J.D."/>
            <person name="Berriman M."/>
            <person name="Hertz-Fowler C."/>
        </authorList>
    </citation>
    <scope>NUCLEOTIDE SEQUENCE [LARGE SCALE GENOMIC DNA]</scope>
    <source>
        <strain evidence="3">MHOM/CI/86/DAL972</strain>
    </source>
</reference>
<evidence type="ECO:0000313" key="3">
    <source>
        <dbReference type="Proteomes" id="UP000002316"/>
    </source>
</evidence>
<name>C9ZU85_TRYB9</name>
<sequence length="120" mass="14133">MILSGSRTSPFFLFFCFFFSFLSRLSVCLFFHYEFSLFFSSSSPPPCVFFFTFLKLFTRDTYVPGDLFNVAPQPFLLLLIRTRRHTLLFPPIFSLIFPLYHTRGVHLHHLLLLSLPLLLL</sequence>
<gene>
    <name evidence="2" type="ORF">TbgDal_VII8260</name>
</gene>
<accession>C9ZU85</accession>
<organism evidence="2 3">
    <name type="scientific">Trypanosoma brucei gambiense (strain MHOM/CI/86/DAL972)</name>
    <dbReference type="NCBI Taxonomy" id="679716"/>
    <lineage>
        <taxon>Eukaryota</taxon>
        <taxon>Discoba</taxon>
        <taxon>Euglenozoa</taxon>
        <taxon>Kinetoplastea</taxon>
        <taxon>Metakinetoplastina</taxon>
        <taxon>Trypanosomatida</taxon>
        <taxon>Trypanosomatidae</taxon>
        <taxon>Trypanosoma</taxon>
    </lineage>
</organism>
<dbReference type="AlphaFoldDB" id="C9ZU85"/>
<dbReference type="RefSeq" id="XP_011775250.1">
    <property type="nucleotide sequence ID" value="XM_011776948.1"/>
</dbReference>
<feature type="transmembrane region" description="Helical" evidence="1">
    <location>
        <begin position="12"/>
        <end position="33"/>
    </location>
</feature>
<dbReference type="KEGG" id="tbg:TbgDal_VII8260"/>
<keyword evidence="1" id="KW-0472">Membrane</keyword>
<dbReference type="Proteomes" id="UP000002316">
    <property type="component" value="Chromosome 7"/>
</dbReference>
<dbReference type="GeneID" id="23863158"/>